<evidence type="ECO:0000313" key="7">
    <source>
        <dbReference type="EMBL" id="CAF1299073.1"/>
    </source>
</evidence>
<accession>A0A818SXE9</accession>
<dbReference type="EMBL" id="CAJNOL010001141">
    <property type="protein sequence ID" value="CAF1296793.1"/>
    <property type="molecule type" value="Genomic_DNA"/>
</dbReference>
<dbReference type="EMBL" id="CAJNOT010000903">
    <property type="protein sequence ID" value="CAF1106162.1"/>
    <property type="molecule type" value="Genomic_DNA"/>
</dbReference>
<dbReference type="GO" id="GO:0005657">
    <property type="term" value="C:replication fork"/>
    <property type="evidence" value="ECO:0007669"/>
    <property type="project" value="TreeGrafter"/>
</dbReference>
<evidence type="ECO:0000256" key="1">
    <source>
        <dbReference type="SAM" id="Phobius"/>
    </source>
</evidence>
<protein>
    <recommendedName>
        <fullName evidence="13">GyrI-like small molecule binding domain-containing protein</fullName>
    </recommendedName>
</protein>
<dbReference type="Proteomes" id="UP000663874">
    <property type="component" value="Unassembled WGS sequence"/>
</dbReference>
<dbReference type="EMBL" id="CAJNOH010000277">
    <property type="protein sequence ID" value="CAF0980404.1"/>
    <property type="molecule type" value="Genomic_DNA"/>
</dbReference>
<feature type="transmembrane region" description="Helical" evidence="1">
    <location>
        <begin position="6"/>
        <end position="25"/>
    </location>
</feature>
<evidence type="ECO:0000313" key="5">
    <source>
        <dbReference type="EMBL" id="CAF1220532.1"/>
    </source>
</evidence>
<evidence type="ECO:0000313" key="8">
    <source>
        <dbReference type="EMBL" id="CAF3590957.1"/>
    </source>
</evidence>
<dbReference type="OrthoDB" id="2140079at2759"/>
<dbReference type="Proteomes" id="UP000663889">
    <property type="component" value="Unassembled WGS sequence"/>
</dbReference>
<organism evidence="9 11">
    <name type="scientific">Rotaria sordida</name>
    <dbReference type="NCBI Taxonomy" id="392033"/>
    <lineage>
        <taxon>Eukaryota</taxon>
        <taxon>Metazoa</taxon>
        <taxon>Spiralia</taxon>
        <taxon>Gnathifera</taxon>
        <taxon>Rotifera</taxon>
        <taxon>Eurotatoria</taxon>
        <taxon>Bdelloidea</taxon>
        <taxon>Philodinida</taxon>
        <taxon>Philodinidae</taxon>
        <taxon>Rotaria</taxon>
    </lineage>
</organism>
<dbReference type="EMBL" id="CAJOAX010000437">
    <property type="protein sequence ID" value="CAF3590957.1"/>
    <property type="molecule type" value="Genomic_DNA"/>
</dbReference>
<dbReference type="Proteomes" id="UP000663836">
    <property type="component" value="Unassembled WGS sequence"/>
</dbReference>
<comment type="caution">
    <text evidence="9">The sequence shown here is derived from an EMBL/GenBank/DDBJ whole genome shotgun (WGS) entry which is preliminary data.</text>
</comment>
<name>A0A818SXE9_9BILA</name>
<evidence type="ECO:0000313" key="4">
    <source>
        <dbReference type="EMBL" id="CAF1177472.1"/>
    </source>
</evidence>
<evidence type="ECO:0000313" key="3">
    <source>
        <dbReference type="EMBL" id="CAF1106162.1"/>
    </source>
</evidence>
<dbReference type="Proteomes" id="UP000663823">
    <property type="component" value="Unassembled WGS sequence"/>
</dbReference>
<sequence length="197" mass="22653">MLTTIIIIAIGLTFLTLILTIIWLLKVSGLFTPIKIQVLQPSFEFLTIAYKFQQGDYSKSADIFRDILNYSPSHSTIAIYYDNPDVIQVEQRRFIVGMIVDEAKDESIIERMKSDDYKIFKLPKSVQSIYTTFPFNSVFSVSIASSRVPSRLADFIQTNKLDAHPFIEIYEPTLIHYFVPLNNHEIYNVPEIISESS</sequence>
<dbReference type="EMBL" id="CAJNOL010001151">
    <property type="protein sequence ID" value="CAF1299073.1"/>
    <property type="molecule type" value="Genomic_DNA"/>
</dbReference>
<proteinExistence type="predicted"/>
<dbReference type="Gene3D" id="3.20.80.10">
    <property type="entry name" value="Regulatory factor, effector binding domain"/>
    <property type="match status" value="1"/>
</dbReference>
<dbReference type="GO" id="GO:0005634">
    <property type="term" value="C:nucleus"/>
    <property type="evidence" value="ECO:0007669"/>
    <property type="project" value="TreeGrafter"/>
</dbReference>
<dbReference type="Proteomes" id="UP000663854">
    <property type="component" value="Unassembled WGS sequence"/>
</dbReference>
<reference evidence="9" key="1">
    <citation type="submission" date="2021-02" db="EMBL/GenBank/DDBJ databases">
        <authorList>
            <person name="Nowell W R."/>
        </authorList>
    </citation>
    <scope>NUCLEOTIDE SEQUENCE</scope>
</reference>
<evidence type="ECO:0000313" key="6">
    <source>
        <dbReference type="EMBL" id="CAF1296793.1"/>
    </source>
</evidence>
<keyword evidence="12" id="KW-1185">Reference proteome</keyword>
<dbReference type="Proteomes" id="UP000663870">
    <property type="component" value="Unassembled WGS sequence"/>
</dbReference>
<gene>
    <name evidence="10" type="ORF">FNK824_LOCUS10461</name>
    <name evidence="9" type="ORF">JBS370_LOCUS8047</name>
    <name evidence="6" type="ORF">JXQ802_LOCUS29287</name>
    <name evidence="7" type="ORF">JXQ802_LOCUS29401</name>
    <name evidence="8" type="ORF">OTI717_LOCUS6305</name>
    <name evidence="2" type="ORF">PYM288_LOCUS13584</name>
    <name evidence="4" type="ORF">RFH988_LOCUS23316</name>
    <name evidence="5" type="ORF">SEV965_LOCUS22162</name>
    <name evidence="3" type="ORF">ZHD862_LOCUS17862</name>
</gene>
<dbReference type="GO" id="GO:0061709">
    <property type="term" value="P:reticulophagy"/>
    <property type="evidence" value="ECO:0007669"/>
    <property type="project" value="TreeGrafter"/>
</dbReference>
<keyword evidence="1" id="KW-1133">Transmembrane helix</keyword>
<dbReference type="InterPro" id="IPR011256">
    <property type="entry name" value="Reg_factor_effector_dom_sf"/>
</dbReference>
<dbReference type="EMBL" id="CAJNOU010001548">
    <property type="protein sequence ID" value="CAF1220532.1"/>
    <property type="molecule type" value="Genomic_DNA"/>
</dbReference>
<keyword evidence="1" id="KW-0812">Transmembrane</keyword>
<dbReference type="PANTHER" id="PTHR15949">
    <property type="entry name" value="TESTIS-EXPRESSED PROTEIN 264"/>
    <property type="match status" value="1"/>
</dbReference>
<dbReference type="EMBL" id="CAJNOO010001611">
    <property type="protein sequence ID" value="CAF1177472.1"/>
    <property type="molecule type" value="Genomic_DNA"/>
</dbReference>
<dbReference type="EMBL" id="CAJOBD010000497">
    <property type="protein sequence ID" value="CAF3678667.1"/>
    <property type="molecule type" value="Genomic_DNA"/>
</dbReference>
<dbReference type="GO" id="GO:0106300">
    <property type="term" value="P:protein-DNA covalent cross-linking repair"/>
    <property type="evidence" value="ECO:0007669"/>
    <property type="project" value="TreeGrafter"/>
</dbReference>
<dbReference type="EMBL" id="CAJOBE010001170">
    <property type="protein sequence ID" value="CAF3720891.1"/>
    <property type="molecule type" value="Genomic_DNA"/>
</dbReference>
<evidence type="ECO:0000313" key="10">
    <source>
        <dbReference type="EMBL" id="CAF3720891.1"/>
    </source>
</evidence>
<keyword evidence="1" id="KW-0472">Membrane</keyword>
<evidence type="ECO:0000313" key="12">
    <source>
        <dbReference type="Proteomes" id="UP000663870"/>
    </source>
</evidence>
<evidence type="ECO:0000313" key="9">
    <source>
        <dbReference type="EMBL" id="CAF3678667.1"/>
    </source>
</evidence>
<evidence type="ECO:0008006" key="13">
    <source>
        <dbReference type="Google" id="ProtNLM"/>
    </source>
</evidence>
<dbReference type="GO" id="GO:0000421">
    <property type="term" value="C:autophagosome membrane"/>
    <property type="evidence" value="ECO:0007669"/>
    <property type="project" value="TreeGrafter"/>
</dbReference>
<dbReference type="Proteomes" id="UP000663882">
    <property type="component" value="Unassembled WGS sequence"/>
</dbReference>
<dbReference type="PANTHER" id="PTHR15949:SF3">
    <property type="entry name" value="TESTIS-EXPRESSED PROTEIN 264"/>
    <property type="match status" value="1"/>
</dbReference>
<dbReference type="AlphaFoldDB" id="A0A818SXE9"/>
<dbReference type="GO" id="GO:0005789">
    <property type="term" value="C:endoplasmic reticulum membrane"/>
    <property type="evidence" value="ECO:0007669"/>
    <property type="project" value="TreeGrafter"/>
</dbReference>
<evidence type="ECO:0000313" key="11">
    <source>
        <dbReference type="Proteomes" id="UP000663836"/>
    </source>
</evidence>
<dbReference type="Proteomes" id="UP000663864">
    <property type="component" value="Unassembled WGS sequence"/>
</dbReference>
<evidence type="ECO:0000313" key="2">
    <source>
        <dbReference type="EMBL" id="CAF0980404.1"/>
    </source>
</evidence>